<accession>A0A6N3QKT9</accession>
<gene>
    <name evidence="1" type="ORF">SGF_03633</name>
</gene>
<dbReference type="Proteomes" id="UP000003302">
    <property type="component" value="Unassembled WGS sequence"/>
</dbReference>
<organism evidence="1 2">
    <name type="scientific">Shigella flexneri CDC 796-83</name>
    <dbReference type="NCBI Taxonomy" id="945360"/>
    <lineage>
        <taxon>Bacteria</taxon>
        <taxon>Pseudomonadati</taxon>
        <taxon>Pseudomonadota</taxon>
        <taxon>Gammaproteobacteria</taxon>
        <taxon>Enterobacterales</taxon>
        <taxon>Enterobacteriaceae</taxon>
        <taxon>Shigella</taxon>
    </lineage>
</organism>
<evidence type="ECO:0000313" key="1">
    <source>
        <dbReference type="EMBL" id="EFW59012.1"/>
    </source>
</evidence>
<comment type="caution">
    <text evidence="1">The sequence shown here is derived from an EMBL/GenBank/DDBJ whole genome shotgun (WGS) entry which is preliminary data.</text>
</comment>
<proteinExistence type="predicted"/>
<sequence>MDVKFAVPGSRIATGDITSESISLGIYLYAEMGNAANLLL</sequence>
<reference evidence="1 2" key="1">
    <citation type="submission" date="2011-01" db="EMBL/GenBank/DDBJ databases">
        <title>Shigella flexneri CDC 796-83 whole genome shotgun sequencing project.</title>
        <authorList>
            <person name="Mane S.P."/>
            <person name="Sobral B.W."/>
            <person name="Cebula T."/>
            <person name="Chertkov O."/>
            <person name="Munk A.C."/>
            <person name="Tapia R."/>
            <person name="Green L."/>
            <person name="Rogers Y."/>
            <person name="Detter J.C."/>
            <person name="Bruce D."/>
            <person name="Brettin T.S."/>
        </authorList>
    </citation>
    <scope>NUCLEOTIDE SEQUENCE [LARGE SCALE GENOMIC DNA]</scope>
    <source>
        <strain evidence="1 2">CDC 796-83</strain>
    </source>
</reference>
<protein>
    <submittedName>
        <fullName evidence="1">Uncharacterized protein</fullName>
    </submittedName>
</protein>
<dbReference type="EMBL" id="AERO01000144">
    <property type="protein sequence ID" value="EFW59012.1"/>
    <property type="molecule type" value="Genomic_DNA"/>
</dbReference>
<evidence type="ECO:0000313" key="2">
    <source>
        <dbReference type="Proteomes" id="UP000003302"/>
    </source>
</evidence>
<dbReference type="AlphaFoldDB" id="A0A6N3QKT9"/>
<name>A0A6N3QKT9_SHIFL</name>